<evidence type="ECO:0000256" key="1">
    <source>
        <dbReference type="ARBA" id="ARBA00022448"/>
    </source>
</evidence>
<dbReference type="GO" id="GO:0020037">
    <property type="term" value="F:heme binding"/>
    <property type="evidence" value="ECO:0007669"/>
    <property type="project" value="InterPro"/>
</dbReference>
<gene>
    <name evidence="8" type="ORF">SAMN05421759_10449</name>
</gene>
<dbReference type="Gene3D" id="1.10.760.10">
    <property type="entry name" value="Cytochrome c-like domain"/>
    <property type="match status" value="1"/>
</dbReference>
<keyword evidence="5 6" id="KW-0408">Iron</keyword>
<evidence type="ECO:0000313" key="8">
    <source>
        <dbReference type="EMBL" id="SIS81993.1"/>
    </source>
</evidence>
<name>A0A1N7M7J8_9RHOB</name>
<dbReference type="GO" id="GO:0009055">
    <property type="term" value="F:electron transfer activity"/>
    <property type="evidence" value="ECO:0007669"/>
    <property type="project" value="InterPro"/>
</dbReference>
<evidence type="ECO:0000259" key="7">
    <source>
        <dbReference type="PROSITE" id="PS51007"/>
    </source>
</evidence>
<dbReference type="GO" id="GO:0046872">
    <property type="term" value="F:metal ion binding"/>
    <property type="evidence" value="ECO:0007669"/>
    <property type="project" value="UniProtKB-KW"/>
</dbReference>
<dbReference type="OrthoDB" id="9805828at2"/>
<dbReference type="AlphaFoldDB" id="A0A1N7M7J8"/>
<dbReference type="PRINTS" id="PR00604">
    <property type="entry name" value="CYTCHRMECIAB"/>
</dbReference>
<dbReference type="PANTHER" id="PTHR11961">
    <property type="entry name" value="CYTOCHROME C"/>
    <property type="match status" value="1"/>
</dbReference>
<dbReference type="Proteomes" id="UP000186684">
    <property type="component" value="Unassembled WGS sequence"/>
</dbReference>
<protein>
    <submittedName>
        <fullName evidence="8">Cytochrome c</fullName>
    </submittedName>
</protein>
<reference evidence="9" key="1">
    <citation type="submission" date="2017-01" db="EMBL/GenBank/DDBJ databases">
        <authorList>
            <person name="Varghese N."/>
            <person name="Submissions S."/>
        </authorList>
    </citation>
    <scope>NUCLEOTIDE SEQUENCE [LARGE SCALE GENOMIC DNA]</scope>
    <source>
        <strain evidence="9">DSM 29430</strain>
    </source>
</reference>
<organism evidence="8 9">
    <name type="scientific">Roseivivax lentus</name>
    <dbReference type="NCBI Taxonomy" id="633194"/>
    <lineage>
        <taxon>Bacteria</taxon>
        <taxon>Pseudomonadati</taxon>
        <taxon>Pseudomonadota</taxon>
        <taxon>Alphaproteobacteria</taxon>
        <taxon>Rhodobacterales</taxon>
        <taxon>Roseobacteraceae</taxon>
        <taxon>Roseivivax</taxon>
    </lineage>
</organism>
<evidence type="ECO:0000256" key="2">
    <source>
        <dbReference type="ARBA" id="ARBA00022617"/>
    </source>
</evidence>
<keyword evidence="4" id="KW-0249">Electron transport</keyword>
<keyword evidence="1" id="KW-0813">Transport</keyword>
<evidence type="ECO:0000256" key="3">
    <source>
        <dbReference type="ARBA" id="ARBA00022723"/>
    </source>
</evidence>
<dbReference type="STRING" id="633194.SAMN05421759_10449"/>
<proteinExistence type="predicted"/>
<dbReference type="InterPro" id="IPR009056">
    <property type="entry name" value="Cyt_c-like_dom"/>
</dbReference>
<dbReference type="InterPro" id="IPR036909">
    <property type="entry name" value="Cyt_c-like_dom_sf"/>
</dbReference>
<evidence type="ECO:0000256" key="4">
    <source>
        <dbReference type="ARBA" id="ARBA00022982"/>
    </source>
</evidence>
<feature type="domain" description="Cytochrome c" evidence="7">
    <location>
        <begin position="74"/>
        <end position="174"/>
    </location>
</feature>
<dbReference type="RefSeq" id="WP_076447266.1">
    <property type="nucleotide sequence ID" value="NZ_FTOQ01000004.1"/>
</dbReference>
<dbReference type="InterPro" id="IPR002327">
    <property type="entry name" value="Cyt_c_1A/1B"/>
</dbReference>
<keyword evidence="9" id="KW-1185">Reference proteome</keyword>
<dbReference type="SUPFAM" id="SSF46626">
    <property type="entry name" value="Cytochrome c"/>
    <property type="match status" value="1"/>
</dbReference>
<evidence type="ECO:0000256" key="6">
    <source>
        <dbReference type="PROSITE-ProRule" id="PRU00433"/>
    </source>
</evidence>
<keyword evidence="2 6" id="KW-0349">Heme</keyword>
<sequence>MFDTMTFTKIIGGFCGAFLVYLLGGWAAESIYHVGGKGHSEGEERATGYVIEVAEAEPAEEEEEVDFATLMESADAGAGERVWSQCRACHQLDQGANAVGPYLYGVVGREIGAAEGYSAYSGALSEAADVWTPENLYNFLENPRGWAPGTSMGYSGLKDPEDRVNLIAFLDATDE</sequence>
<accession>A0A1N7M7J8</accession>
<dbReference type="EMBL" id="FTOQ01000004">
    <property type="protein sequence ID" value="SIS81993.1"/>
    <property type="molecule type" value="Genomic_DNA"/>
</dbReference>
<dbReference type="PROSITE" id="PS51007">
    <property type="entry name" value="CYTC"/>
    <property type="match status" value="1"/>
</dbReference>
<evidence type="ECO:0000313" key="9">
    <source>
        <dbReference type="Proteomes" id="UP000186684"/>
    </source>
</evidence>
<evidence type="ECO:0000256" key="5">
    <source>
        <dbReference type="ARBA" id="ARBA00023004"/>
    </source>
</evidence>
<keyword evidence="3 6" id="KW-0479">Metal-binding</keyword>